<feature type="domain" description="PDZ" evidence="6">
    <location>
        <begin position="133"/>
        <end position="214"/>
    </location>
</feature>
<dbReference type="InterPro" id="IPR014775">
    <property type="entry name" value="L27_C"/>
</dbReference>
<dbReference type="SMART" id="SM00072">
    <property type="entry name" value="GuKc"/>
    <property type="match status" value="1"/>
</dbReference>
<dbReference type="SUPFAM" id="SSF101288">
    <property type="entry name" value="L27 domain"/>
    <property type="match status" value="1"/>
</dbReference>
<dbReference type="PROSITE" id="PS50052">
    <property type="entry name" value="GUANYLATE_KINASE_2"/>
    <property type="match status" value="1"/>
</dbReference>
<dbReference type="SMART" id="SM00228">
    <property type="entry name" value="PDZ"/>
    <property type="match status" value="1"/>
</dbReference>
<protein>
    <submittedName>
        <fullName evidence="8">MAGUK p55 scaffold protein 7a</fullName>
    </submittedName>
</protein>
<dbReference type="Gene3D" id="2.30.30.40">
    <property type="entry name" value="SH3 Domains"/>
    <property type="match status" value="1"/>
</dbReference>
<evidence type="ECO:0000256" key="3">
    <source>
        <dbReference type="PROSITE-ProRule" id="PRU00192"/>
    </source>
</evidence>
<dbReference type="PROSITE" id="PS51022">
    <property type="entry name" value="L27"/>
    <property type="match status" value="2"/>
</dbReference>
<dbReference type="SMART" id="SM00326">
    <property type="entry name" value="SH3"/>
    <property type="match status" value="1"/>
</dbReference>
<dbReference type="CDD" id="cd00071">
    <property type="entry name" value="GMPK"/>
    <property type="match status" value="1"/>
</dbReference>
<dbReference type="Ensembl" id="ENSCMIT00000011328.1">
    <property type="protein sequence ID" value="ENSCMIP00000011051.1"/>
    <property type="gene ID" value="ENSCMIG00000005568.1"/>
</dbReference>
<evidence type="ECO:0000259" key="7">
    <source>
        <dbReference type="PROSITE" id="PS51022"/>
    </source>
</evidence>
<keyword evidence="2 3" id="KW-0728">SH3 domain</keyword>
<feature type="domain" description="Guanylate kinase-like" evidence="5">
    <location>
        <begin position="316"/>
        <end position="484"/>
    </location>
</feature>
<dbReference type="InterPro" id="IPR036034">
    <property type="entry name" value="PDZ_sf"/>
</dbReference>
<dbReference type="InterPro" id="IPR036892">
    <property type="entry name" value="L27_dom_sf"/>
</dbReference>
<reference evidence="9" key="3">
    <citation type="journal article" date="2014" name="Nature">
        <title>Elephant shark genome provides unique insights into gnathostome evolution.</title>
        <authorList>
            <consortium name="International Elephant Shark Genome Sequencing Consortium"/>
            <person name="Venkatesh B."/>
            <person name="Lee A.P."/>
            <person name="Ravi V."/>
            <person name="Maurya A.K."/>
            <person name="Lian M.M."/>
            <person name="Swann J.B."/>
            <person name="Ohta Y."/>
            <person name="Flajnik M.F."/>
            <person name="Sutoh Y."/>
            <person name="Kasahara M."/>
            <person name="Hoon S."/>
            <person name="Gangu V."/>
            <person name="Roy S.W."/>
            <person name="Irimia M."/>
            <person name="Korzh V."/>
            <person name="Kondrychyn I."/>
            <person name="Lim Z.W."/>
            <person name="Tay B.H."/>
            <person name="Tohari S."/>
            <person name="Kong K.W."/>
            <person name="Ho S."/>
            <person name="Lorente-Galdos B."/>
            <person name="Quilez J."/>
            <person name="Marques-Bonet T."/>
            <person name="Raney B.J."/>
            <person name="Ingham P.W."/>
            <person name="Tay A."/>
            <person name="Hillier L.W."/>
            <person name="Minx P."/>
            <person name="Boehm T."/>
            <person name="Wilson R.K."/>
            <person name="Brenner S."/>
            <person name="Warren W.C."/>
        </authorList>
    </citation>
    <scope>NUCLEOTIDE SEQUENCE [LARGE SCALE GENOMIC DNA]</scope>
</reference>
<dbReference type="SMART" id="SM00569">
    <property type="entry name" value="L27"/>
    <property type="match status" value="2"/>
</dbReference>
<dbReference type="SUPFAM" id="SSF50044">
    <property type="entry name" value="SH3-domain"/>
    <property type="match status" value="1"/>
</dbReference>
<evidence type="ECO:0000313" key="8">
    <source>
        <dbReference type="Ensembl" id="ENSCMIP00000011051.1"/>
    </source>
</evidence>
<reference evidence="9" key="1">
    <citation type="journal article" date="2006" name="Science">
        <title>Ancient noncoding elements conserved in the human genome.</title>
        <authorList>
            <person name="Venkatesh B."/>
            <person name="Kirkness E.F."/>
            <person name="Loh Y.H."/>
            <person name="Halpern A.L."/>
            <person name="Lee A.P."/>
            <person name="Johnson J."/>
            <person name="Dandona N."/>
            <person name="Viswanathan L.D."/>
            <person name="Tay A."/>
            <person name="Venter J.C."/>
            <person name="Strausberg R.L."/>
            <person name="Brenner S."/>
        </authorList>
    </citation>
    <scope>NUCLEOTIDE SEQUENCE [LARGE SCALE GENOMIC DNA]</scope>
</reference>
<dbReference type="InterPro" id="IPR001478">
    <property type="entry name" value="PDZ"/>
</dbReference>
<dbReference type="InterPro" id="IPR001452">
    <property type="entry name" value="SH3_domain"/>
</dbReference>
<dbReference type="Proteomes" id="UP000314986">
    <property type="component" value="Unassembled WGS sequence"/>
</dbReference>
<proteinExistence type="inferred from homology"/>
<gene>
    <name evidence="8" type="primary">mpp7a</name>
</gene>
<evidence type="ECO:0000259" key="5">
    <source>
        <dbReference type="PROSITE" id="PS50052"/>
    </source>
</evidence>
<dbReference type="GeneTree" id="ENSGT00940000156232"/>
<dbReference type="GO" id="GO:0016020">
    <property type="term" value="C:membrane"/>
    <property type="evidence" value="ECO:0007669"/>
    <property type="project" value="UniProtKB-SubCell"/>
</dbReference>
<evidence type="ECO:0000256" key="2">
    <source>
        <dbReference type="ARBA" id="ARBA00022443"/>
    </source>
</evidence>
<sequence length="500" mass="56910">MPVFGDSLYELLASLPTQLQPHVNSQEDLTFLRDMFGEKSLHSLVKIHEKLQQYERQSPAPILQDAAILADDLTEDLHSTPMNSEIRELVKLLSKPHLKALLSVHDTVASKNYDPVLPPMPDDLDDDEDSVKIIRLVKNKEPLGATIRRDEQTGAIVVARIMRGGAADRSGLIHVGDELREVNGIAVEDKRPEEIIEILAQSQGAITFKIIPGIKEETEVKETKMFVRTLFDYDPNEDKAIPCKEAGLSFKKGDILQIVSQDDGTWWQAKRECDANLRAGLIPSKQFQERYEQYDTADVPTYEEVVFYQRQPSEKYRLVVFVGPPGVGLNELKRKLLISSSQHYGVTIPHTTRPKRSQETDGVEYHFTSKHLFETDVQNNKFIEHGEYKSNLYGTSLDSVRSVLAKNKVCLLDVQCHTIKHLRTSEFKPYVIFIKPPSLEHLHDFQEMIRSAELIEAQHSHLFDKILINGDLSTAYNELKSTLGHLESDAFWIPINWLHS</sequence>
<dbReference type="InterPro" id="IPR036028">
    <property type="entry name" value="SH3-like_dom_sf"/>
</dbReference>
<dbReference type="GO" id="GO:0005912">
    <property type="term" value="C:adherens junction"/>
    <property type="evidence" value="ECO:0007669"/>
    <property type="project" value="UniProtKB-SubCell"/>
</dbReference>
<comment type="similarity">
    <text evidence="1">Belongs to the MAGUK family.</text>
</comment>
<dbReference type="SUPFAM" id="SSF50156">
    <property type="entry name" value="PDZ domain-like"/>
    <property type="match status" value="1"/>
</dbReference>
<dbReference type="Pfam" id="PF07653">
    <property type="entry name" value="SH3_2"/>
    <property type="match status" value="1"/>
</dbReference>
<evidence type="ECO:0000256" key="1">
    <source>
        <dbReference type="ARBA" id="ARBA00007014"/>
    </source>
</evidence>
<accession>A0A4W3H5P5</accession>
<dbReference type="InterPro" id="IPR004172">
    <property type="entry name" value="L27_dom"/>
</dbReference>
<dbReference type="PANTHER" id="PTHR23122">
    <property type="entry name" value="MEMBRANE-ASSOCIATED GUANYLATE KINASE MAGUK"/>
    <property type="match status" value="1"/>
</dbReference>
<dbReference type="InterPro" id="IPR027417">
    <property type="entry name" value="P-loop_NTPase"/>
</dbReference>
<feature type="domain" description="SH3" evidence="4">
    <location>
        <begin position="222"/>
        <end position="292"/>
    </location>
</feature>
<evidence type="ECO:0000259" key="4">
    <source>
        <dbReference type="PROSITE" id="PS50002"/>
    </source>
</evidence>
<name>A0A4W3H5P5_CALMI</name>
<dbReference type="SUPFAM" id="SSF52540">
    <property type="entry name" value="P-loop containing nucleoside triphosphate hydrolases"/>
    <property type="match status" value="1"/>
</dbReference>
<dbReference type="InterPro" id="IPR020590">
    <property type="entry name" value="Guanylate_kinase_CS"/>
</dbReference>
<organism evidence="8 9">
    <name type="scientific">Callorhinchus milii</name>
    <name type="common">Ghost shark</name>
    <dbReference type="NCBI Taxonomy" id="7868"/>
    <lineage>
        <taxon>Eukaryota</taxon>
        <taxon>Metazoa</taxon>
        <taxon>Chordata</taxon>
        <taxon>Craniata</taxon>
        <taxon>Vertebrata</taxon>
        <taxon>Chondrichthyes</taxon>
        <taxon>Holocephali</taxon>
        <taxon>Chimaeriformes</taxon>
        <taxon>Callorhinchidae</taxon>
        <taxon>Callorhinchus</taxon>
    </lineage>
</organism>
<reference evidence="9" key="2">
    <citation type="journal article" date="2007" name="PLoS Biol.">
        <title>Survey sequencing and comparative analysis of the elephant shark (Callorhinchus milii) genome.</title>
        <authorList>
            <person name="Venkatesh B."/>
            <person name="Kirkness E.F."/>
            <person name="Loh Y.H."/>
            <person name="Halpern A.L."/>
            <person name="Lee A.P."/>
            <person name="Johnson J."/>
            <person name="Dandona N."/>
            <person name="Viswanathan L.D."/>
            <person name="Tay A."/>
            <person name="Venter J.C."/>
            <person name="Strausberg R.L."/>
            <person name="Brenner S."/>
        </authorList>
    </citation>
    <scope>NUCLEOTIDE SEQUENCE [LARGE SCALE GENOMIC DNA]</scope>
</reference>
<keyword evidence="9" id="KW-1185">Reference proteome</keyword>
<evidence type="ECO:0000259" key="6">
    <source>
        <dbReference type="PROSITE" id="PS50106"/>
    </source>
</evidence>
<evidence type="ECO:0000313" key="9">
    <source>
        <dbReference type="Proteomes" id="UP000314986"/>
    </source>
</evidence>
<dbReference type="Gene3D" id="2.30.42.10">
    <property type="match status" value="1"/>
</dbReference>
<dbReference type="InterPro" id="IPR008145">
    <property type="entry name" value="GK/Ca_channel_bsu"/>
</dbReference>
<feature type="domain" description="L27" evidence="7">
    <location>
        <begin position="59"/>
        <end position="116"/>
    </location>
</feature>
<dbReference type="Gene3D" id="3.40.50.300">
    <property type="entry name" value="P-loop containing nucleotide triphosphate hydrolases"/>
    <property type="match status" value="1"/>
</dbReference>
<dbReference type="Gene3D" id="1.10.287.650">
    <property type="entry name" value="L27 domain"/>
    <property type="match status" value="1"/>
</dbReference>
<dbReference type="InterPro" id="IPR050716">
    <property type="entry name" value="MAGUK"/>
</dbReference>
<dbReference type="PROSITE" id="PS50002">
    <property type="entry name" value="SH3"/>
    <property type="match status" value="1"/>
</dbReference>
<dbReference type="PROSITE" id="PS00856">
    <property type="entry name" value="GUANYLATE_KINASE_1"/>
    <property type="match status" value="1"/>
</dbReference>
<dbReference type="Pfam" id="PF00625">
    <property type="entry name" value="Guanylate_kin"/>
    <property type="match status" value="1"/>
</dbReference>
<feature type="domain" description="L27" evidence="7">
    <location>
        <begin position="4"/>
        <end position="58"/>
    </location>
</feature>
<reference evidence="8" key="4">
    <citation type="submission" date="2025-08" db="UniProtKB">
        <authorList>
            <consortium name="Ensembl"/>
        </authorList>
    </citation>
    <scope>IDENTIFICATION</scope>
</reference>
<dbReference type="PROSITE" id="PS50106">
    <property type="entry name" value="PDZ"/>
    <property type="match status" value="1"/>
</dbReference>
<dbReference type="Pfam" id="PF00595">
    <property type="entry name" value="PDZ"/>
    <property type="match status" value="1"/>
</dbReference>
<dbReference type="Pfam" id="PF02828">
    <property type="entry name" value="L27"/>
    <property type="match status" value="2"/>
</dbReference>
<reference evidence="8" key="5">
    <citation type="submission" date="2025-09" db="UniProtKB">
        <authorList>
            <consortium name="Ensembl"/>
        </authorList>
    </citation>
    <scope>IDENTIFICATION</scope>
</reference>
<dbReference type="CDD" id="cd06799">
    <property type="entry name" value="PDZ_MPP3-MPP4-MPP7-like"/>
    <property type="match status" value="1"/>
</dbReference>
<dbReference type="PRINTS" id="PR00452">
    <property type="entry name" value="SH3DOMAIN"/>
</dbReference>
<dbReference type="AlphaFoldDB" id="A0A4W3H5P5"/>
<dbReference type="InterPro" id="IPR008144">
    <property type="entry name" value="Guanylate_kin-like_dom"/>
</dbReference>